<dbReference type="EMBL" id="MT141451">
    <property type="protein sequence ID" value="QJA61739.1"/>
    <property type="molecule type" value="Genomic_DNA"/>
</dbReference>
<organism evidence="1">
    <name type="scientific">viral metagenome</name>
    <dbReference type="NCBI Taxonomy" id="1070528"/>
    <lineage>
        <taxon>unclassified sequences</taxon>
        <taxon>metagenomes</taxon>
        <taxon>organismal metagenomes</taxon>
    </lineage>
</organism>
<dbReference type="EMBL" id="MT144213">
    <property type="protein sequence ID" value="QJA50707.1"/>
    <property type="molecule type" value="Genomic_DNA"/>
</dbReference>
<gene>
    <name evidence="3" type="ORF">MM415A00246_0053</name>
    <name evidence="2" type="ORF">MM415B00896_0016</name>
    <name evidence="1" type="ORF">TM448A01877_0001</name>
</gene>
<name>A0A6H1ZTR1_9ZZZZ</name>
<evidence type="ECO:0000313" key="3">
    <source>
        <dbReference type="EMBL" id="QJA83931.1"/>
    </source>
</evidence>
<evidence type="ECO:0000313" key="1">
    <source>
        <dbReference type="EMBL" id="QJA50707.1"/>
    </source>
</evidence>
<protein>
    <submittedName>
        <fullName evidence="1">Uncharacterized protein</fullName>
    </submittedName>
</protein>
<accession>A0A6H1ZTR1</accession>
<reference evidence="1" key="1">
    <citation type="submission" date="2020-03" db="EMBL/GenBank/DDBJ databases">
        <title>The deep terrestrial virosphere.</title>
        <authorList>
            <person name="Holmfeldt K."/>
            <person name="Nilsson E."/>
            <person name="Simone D."/>
            <person name="Lopez-Fernandez M."/>
            <person name="Wu X."/>
            <person name="de Brujin I."/>
            <person name="Lundin D."/>
            <person name="Andersson A."/>
            <person name="Bertilsson S."/>
            <person name="Dopson M."/>
        </authorList>
    </citation>
    <scope>NUCLEOTIDE SEQUENCE</scope>
    <source>
        <strain evidence="3">MM415A00246</strain>
        <strain evidence="2">MM415B00896</strain>
        <strain evidence="1">TM448A01877</strain>
    </source>
</reference>
<proteinExistence type="predicted"/>
<sequence>MAIINIPDGLISELTVVAKSKGYANPKDYLRGLIRSDLMTLRESEAVLALKKQLEVQLESDVEAIS</sequence>
<dbReference type="AlphaFoldDB" id="A0A6H1ZTR1"/>
<evidence type="ECO:0000313" key="2">
    <source>
        <dbReference type="EMBL" id="QJA61739.1"/>
    </source>
</evidence>
<dbReference type="EMBL" id="MT142520">
    <property type="protein sequence ID" value="QJA83931.1"/>
    <property type="molecule type" value="Genomic_DNA"/>
</dbReference>